<dbReference type="NCBIfam" id="TIGR00830">
    <property type="entry name" value="PTBA"/>
    <property type="match status" value="1"/>
</dbReference>
<keyword evidence="6" id="KW-0813">Transport</keyword>
<dbReference type="InterPro" id="IPR008731">
    <property type="entry name" value="PTS_EIN"/>
</dbReference>
<dbReference type="InterPro" id="IPR050499">
    <property type="entry name" value="PEP-utilizing_PTS_enzyme"/>
</dbReference>
<dbReference type="PROSITE" id="PS00742">
    <property type="entry name" value="PEP_ENZYMES_2"/>
    <property type="match status" value="1"/>
</dbReference>
<comment type="subcellular location">
    <subcellularLocation>
        <location evidence="3">Cytoplasm</location>
    </subcellularLocation>
</comment>
<evidence type="ECO:0000256" key="9">
    <source>
        <dbReference type="ARBA" id="ARBA00022679"/>
    </source>
</evidence>
<proteinExistence type="inferred from homology"/>
<dbReference type="InterPro" id="IPR000121">
    <property type="entry name" value="PEP_util_C"/>
</dbReference>
<dbReference type="SUPFAM" id="SSF51621">
    <property type="entry name" value="Phosphoenolpyruvate/pyruvate domain"/>
    <property type="match status" value="1"/>
</dbReference>
<keyword evidence="11" id="KW-0479">Metal-binding</keyword>
<name>A0ABZ0Y9M6_9GAMM</name>
<dbReference type="InterPro" id="IPR040442">
    <property type="entry name" value="Pyrv_kinase-like_dom_sf"/>
</dbReference>
<comment type="similarity">
    <text evidence="4">Belongs to the PEP-utilizing enzyme family.</text>
</comment>
<dbReference type="PRINTS" id="PR00107">
    <property type="entry name" value="PHOSPHOCPHPR"/>
</dbReference>
<dbReference type="Gene3D" id="1.10.274.10">
    <property type="entry name" value="PtsI, HPr-binding domain"/>
    <property type="match status" value="1"/>
</dbReference>
<dbReference type="PRINTS" id="PR01736">
    <property type="entry name" value="PHPHTRNFRASE"/>
</dbReference>
<evidence type="ECO:0000256" key="10">
    <source>
        <dbReference type="ARBA" id="ARBA00022683"/>
    </source>
</evidence>
<dbReference type="Pfam" id="PF02896">
    <property type="entry name" value="PEP-utilizers_C"/>
    <property type="match status" value="1"/>
</dbReference>
<dbReference type="Gene3D" id="2.70.70.10">
    <property type="entry name" value="Glucose Permease (Domain IIA)"/>
    <property type="match status" value="1"/>
</dbReference>
<dbReference type="Gene3D" id="3.30.1340.10">
    <property type="entry name" value="HPr-like"/>
    <property type="match status" value="1"/>
</dbReference>
<dbReference type="EC" id="2.7.3.9" evidence="5"/>
<dbReference type="CDD" id="cd00367">
    <property type="entry name" value="PTS-HPr_like"/>
    <property type="match status" value="1"/>
</dbReference>
<evidence type="ECO:0000256" key="12">
    <source>
        <dbReference type="ARBA" id="ARBA00022777"/>
    </source>
</evidence>
<dbReference type="PANTHER" id="PTHR46244">
    <property type="entry name" value="PHOSPHOENOLPYRUVATE-PROTEIN PHOSPHOTRANSFERASE"/>
    <property type="match status" value="1"/>
</dbReference>
<comment type="cofactor">
    <cofactor evidence="2">
        <name>Mg(2+)</name>
        <dbReference type="ChEBI" id="CHEBI:18420"/>
    </cofactor>
</comment>
<dbReference type="PANTHER" id="PTHR46244:SF6">
    <property type="entry name" value="PHOSPHOENOLPYRUVATE-PROTEIN PHOSPHOTRANSFERASE"/>
    <property type="match status" value="1"/>
</dbReference>
<dbReference type="InterPro" id="IPR006318">
    <property type="entry name" value="PTS_EI-like"/>
</dbReference>
<feature type="domain" description="HPr" evidence="16">
    <location>
        <begin position="177"/>
        <end position="265"/>
    </location>
</feature>
<evidence type="ECO:0000256" key="4">
    <source>
        <dbReference type="ARBA" id="ARBA00007837"/>
    </source>
</evidence>
<dbReference type="InterPro" id="IPR000032">
    <property type="entry name" value="HPr-like"/>
</dbReference>
<dbReference type="Gene3D" id="3.50.30.10">
    <property type="entry name" value="Phosphohistidine domain"/>
    <property type="match status" value="1"/>
</dbReference>
<dbReference type="Pfam" id="PF05524">
    <property type="entry name" value="PEP-utilisers_N"/>
    <property type="match status" value="1"/>
</dbReference>
<dbReference type="EMBL" id="CP140151">
    <property type="protein sequence ID" value="WQH08543.1"/>
    <property type="molecule type" value="Genomic_DNA"/>
</dbReference>
<dbReference type="SUPFAM" id="SSF55594">
    <property type="entry name" value="HPr-like"/>
    <property type="match status" value="1"/>
</dbReference>
<evidence type="ECO:0000313" key="18">
    <source>
        <dbReference type="Proteomes" id="UP001321908"/>
    </source>
</evidence>
<dbReference type="InterPro" id="IPR001020">
    <property type="entry name" value="PTS_HPr_His_P_site"/>
</dbReference>
<evidence type="ECO:0000256" key="13">
    <source>
        <dbReference type="ARBA" id="ARBA00022842"/>
    </source>
</evidence>
<evidence type="ECO:0000256" key="8">
    <source>
        <dbReference type="ARBA" id="ARBA00022597"/>
    </source>
</evidence>
<dbReference type="InterPro" id="IPR011055">
    <property type="entry name" value="Dup_hybrid_motif"/>
</dbReference>
<dbReference type="Gene3D" id="3.20.20.60">
    <property type="entry name" value="Phosphoenolpyruvate-binding domains"/>
    <property type="match status" value="1"/>
</dbReference>
<dbReference type="Pfam" id="PF00358">
    <property type="entry name" value="PTS_EIIA_1"/>
    <property type="match status" value="1"/>
</dbReference>
<dbReference type="PROSITE" id="PS51093">
    <property type="entry name" value="PTS_EIIA_TYPE_1"/>
    <property type="match status" value="1"/>
</dbReference>
<dbReference type="InterPro" id="IPR035895">
    <property type="entry name" value="HPr-like_sf"/>
</dbReference>
<dbReference type="InterPro" id="IPR001127">
    <property type="entry name" value="PTS_EIIA_1_perm"/>
</dbReference>
<keyword evidence="8" id="KW-0762">Sugar transport</keyword>
<dbReference type="PROSITE" id="PS51350">
    <property type="entry name" value="PTS_HPR_DOM"/>
    <property type="match status" value="1"/>
</dbReference>
<keyword evidence="12" id="KW-0418">Kinase</keyword>
<dbReference type="RefSeq" id="WP_246920808.1">
    <property type="nucleotide sequence ID" value="NZ_CP140151.1"/>
</dbReference>
<organism evidence="17 18">
    <name type="scientific">Chromohalobacter canadensis</name>
    <dbReference type="NCBI Taxonomy" id="141389"/>
    <lineage>
        <taxon>Bacteria</taxon>
        <taxon>Pseudomonadati</taxon>
        <taxon>Pseudomonadota</taxon>
        <taxon>Gammaproteobacteria</taxon>
        <taxon>Oceanospirillales</taxon>
        <taxon>Halomonadaceae</taxon>
        <taxon>Chromohalobacter</taxon>
    </lineage>
</organism>
<evidence type="ECO:0000256" key="11">
    <source>
        <dbReference type="ARBA" id="ARBA00022723"/>
    </source>
</evidence>
<gene>
    <name evidence="17" type="primary">ptsP</name>
    <name evidence="17" type="ORF">SR908_13815</name>
</gene>
<dbReference type="Pfam" id="PF00391">
    <property type="entry name" value="PEP-utilizers"/>
    <property type="match status" value="1"/>
</dbReference>
<dbReference type="Pfam" id="PF00381">
    <property type="entry name" value="PTS-HPr"/>
    <property type="match status" value="1"/>
</dbReference>
<dbReference type="InterPro" id="IPR008279">
    <property type="entry name" value="PEP-util_enz_mobile_dom"/>
</dbReference>
<reference evidence="17 18" key="1">
    <citation type="submission" date="2023-11" db="EMBL/GenBank/DDBJ databases">
        <title>MicrobeMod: A computational toolkit for identifying prokaryotic methylation and restriction-modification with nanopore sequencing.</title>
        <authorList>
            <person name="Crits-Christoph A."/>
            <person name="Kang S.C."/>
            <person name="Lee H."/>
            <person name="Ostrov N."/>
        </authorList>
    </citation>
    <scope>NUCLEOTIDE SEQUENCE [LARGE SCALE GENOMIC DNA]</scope>
    <source>
        <strain evidence="17 18">ATCC 43984</strain>
    </source>
</reference>
<accession>A0ABZ0Y9M6</accession>
<dbReference type="Proteomes" id="UP001321908">
    <property type="component" value="Chromosome"/>
</dbReference>
<feature type="domain" description="PTS EIIA type-1" evidence="15">
    <location>
        <begin position="23"/>
        <end position="127"/>
    </location>
</feature>
<dbReference type="NCBIfam" id="TIGR01417">
    <property type="entry name" value="PTS_I_fam"/>
    <property type="match status" value="1"/>
</dbReference>
<dbReference type="SUPFAM" id="SSF47831">
    <property type="entry name" value="Enzyme I of the PEP:sugar phosphotransferase system HPr-binding (sub)domain"/>
    <property type="match status" value="1"/>
</dbReference>
<dbReference type="InterPro" id="IPR023151">
    <property type="entry name" value="PEP_util_CS"/>
</dbReference>
<keyword evidence="9 17" id="KW-0808">Transferase</keyword>
<dbReference type="GO" id="GO:0008965">
    <property type="term" value="F:phosphoenolpyruvate-protein phosphotransferase activity"/>
    <property type="evidence" value="ECO:0007669"/>
    <property type="project" value="UniProtKB-EC"/>
</dbReference>
<evidence type="ECO:0000256" key="3">
    <source>
        <dbReference type="ARBA" id="ARBA00004496"/>
    </source>
</evidence>
<keyword evidence="7" id="KW-0963">Cytoplasm</keyword>
<feature type="region of interest" description="Disordered" evidence="14">
    <location>
        <begin position="517"/>
        <end position="538"/>
    </location>
</feature>
<comment type="catalytic activity">
    <reaction evidence="1">
        <text>L-histidyl-[protein] + phosphoenolpyruvate = N(pros)-phospho-L-histidyl-[protein] + pyruvate</text>
        <dbReference type="Rhea" id="RHEA:23880"/>
        <dbReference type="Rhea" id="RHEA-COMP:9745"/>
        <dbReference type="Rhea" id="RHEA-COMP:9746"/>
        <dbReference type="ChEBI" id="CHEBI:15361"/>
        <dbReference type="ChEBI" id="CHEBI:29979"/>
        <dbReference type="ChEBI" id="CHEBI:58702"/>
        <dbReference type="ChEBI" id="CHEBI:64837"/>
        <dbReference type="EC" id="2.7.3.9"/>
    </reaction>
</comment>
<evidence type="ECO:0000256" key="7">
    <source>
        <dbReference type="ARBA" id="ARBA00022490"/>
    </source>
</evidence>
<keyword evidence="13" id="KW-0460">Magnesium</keyword>
<keyword evidence="18" id="KW-1185">Reference proteome</keyword>
<dbReference type="SUPFAM" id="SSF51261">
    <property type="entry name" value="Duplicated hybrid motif"/>
    <property type="match status" value="1"/>
</dbReference>
<protein>
    <recommendedName>
        <fullName evidence="5">phosphoenolpyruvate--protein phosphotransferase</fullName>
        <ecNumber evidence="5">2.7.3.9</ecNumber>
    </recommendedName>
</protein>
<feature type="compositionally biased region" description="Basic and acidic residues" evidence="14">
    <location>
        <begin position="517"/>
        <end position="530"/>
    </location>
</feature>
<dbReference type="SUPFAM" id="SSF52009">
    <property type="entry name" value="Phosphohistidine domain"/>
    <property type="match status" value="1"/>
</dbReference>
<evidence type="ECO:0000256" key="6">
    <source>
        <dbReference type="ARBA" id="ARBA00022448"/>
    </source>
</evidence>
<dbReference type="InterPro" id="IPR036637">
    <property type="entry name" value="Phosphohistidine_dom_sf"/>
</dbReference>
<evidence type="ECO:0000256" key="14">
    <source>
        <dbReference type="SAM" id="MobiDB-lite"/>
    </source>
</evidence>
<dbReference type="InterPro" id="IPR015813">
    <property type="entry name" value="Pyrv/PenolPyrv_kinase-like_dom"/>
</dbReference>
<evidence type="ECO:0000256" key="1">
    <source>
        <dbReference type="ARBA" id="ARBA00000683"/>
    </source>
</evidence>
<evidence type="ECO:0000259" key="15">
    <source>
        <dbReference type="PROSITE" id="PS51093"/>
    </source>
</evidence>
<evidence type="ECO:0000256" key="5">
    <source>
        <dbReference type="ARBA" id="ARBA00012232"/>
    </source>
</evidence>
<keyword evidence="10" id="KW-0598">Phosphotransferase system</keyword>
<dbReference type="InterPro" id="IPR036618">
    <property type="entry name" value="PtsI_HPr-bd_sf"/>
</dbReference>
<dbReference type="PROSITE" id="PS00369">
    <property type="entry name" value="PTS_HPR_HIS"/>
    <property type="match status" value="1"/>
</dbReference>
<sequence>MASSLDIKAPVDGVLVALDAVPDPVFAGGTLGEGLAIDPLGNTLHAPCDGEIVHCARTAHAVTLRSTGGVELLVHLGLDTVNLDGAGIELLVEAGQWVEAGEPLLRFDADQVAQQAMSLITPLIIAEPSGWRLTSLDTQKSGETVRQGEVIMRLEAPAASPNVAPESDEASPRQTQEVTRDVILALAAGLHARPAARLRAIAHEQDVDLELVHDETHVDARSLSRLMNMGLVEGDRVTLIARGECATTALDAAERLLSEAEADEPVASAAEVPTAEAGAGQLAGLVASQGLVVGPLHHYVAALPTVPQAGDDPAHERAALGEALEKVGHSLKTALAQAKRGARSSEAEILEAHLAWLDDPALREAAEGYIDSGRSAGQAWKEALDDEAARLQATGNKLLAARVADLRDLQRQVMACLGTASSMPQVPAGAIVIADDLTPSELTALAAQRLAGICLVAGGTTSHVAILARARGLPCLVAMGTVLESAEGDMAILDAERGLLEPQPDSASLETMRKRIAESERARDADRESAKQPATTRDGRTIEVCANVAGGAEATLAAQDGADGIGLLRSEFLFLDRESAPSVDEQRGEYQAALDALGGKPVVVRTLDIGADKQLSYLPLPSVANPALGVRGIRLWASHAELLESQLRALLALQPLDALRIMLPMVSGVGELRALRQRLETLAGELGVSRLPQLGVMIEVPSAALCAASLAAEADFLSVGTNDLTQYTLAMDREDPGLAAQLDVLHPAVLRLIKTTVEGAAGRCPVGVCGAAASDPLALAVLVALGVDELSVEPSRVPAVKASLRELDAGALAEQLSAWLDLDDGATVRERLKSWLEAPVVA</sequence>
<evidence type="ECO:0000256" key="2">
    <source>
        <dbReference type="ARBA" id="ARBA00001946"/>
    </source>
</evidence>
<evidence type="ECO:0000259" key="16">
    <source>
        <dbReference type="PROSITE" id="PS51350"/>
    </source>
</evidence>
<dbReference type="PROSITE" id="PS00371">
    <property type="entry name" value="PTS_EIIA_TYPE_1_HIS"/>
    <property type="match status" value="1"/>
</dbReference>
<evidence type="ECO:0000313" key="17">
    <source>
        <dbReference type="EMBL" id="WQH08543.1"/>
    </source>
</evidence>